<keyword evidence="11" id="KW-0482">Metalloprotease</keyword>
<comment type="caution">
    <text evidence="17">The sequence shown here is derived from an EMBL/GenBank/DDBJ whole genome shotgun (WGS) entry which is preliminary data.</text>
</comment>
<evidence type="ECO:0000259" key="16">
    <source>
        <dbReference type="Pfam" id="PF17900"/>
    </source>
</evidence>
<keyword evidence="18" id="KW-1185">Reference proteome</keyword>
<evidence type="ECO:0000256" key="1">
    <source>
        <dbReference type="ARBA" id="ARBA00000098"/>
    </source>
</evidence>
<dbReference type="RefSeq" id="WP_377856135.1">
    <property type="nucleotide sequence ID" value="NZ_JBHLZU010000019.1"/>
</dbReference>
<evidence type="ECO:0000256" key="13">
    <source>
        <dbReference type="ARBA" id="ARBA00031533"/>
    </source>
</evidence>
<evidence type="ECO:0000256" key="9">
    <source>
        <dbReference type="ARBA" id="ARBA00022801"/>
    </source>
</evidence>
<name>A0ABV6A1A4_9PSEU</name>
<dbReference type="SUPFAM" id="SSF63737">
    <property type="entry name" value="Leukotriene A4 hydrolase N-terminal domain"/>
    <property type="match status" value="1"/>
</dbReference>
<protein>
    <recommendedName>
        <fullName evidence="5">Aminopeptidase N</fullName>
        <ecNumber evidence="4">3.4.11.2</ecNumber>
    </recommendedName>
    <alternativeName>
        <fullName evidence="12">Alanine aminopeptidase</fullName>
    </alternativeName>
    <alternativeName>
        <fullName evidence="13">Lysyl aminopeptidase</fullName>
    </alternativeName>
</protein>
<evidence type="ECO:0000256" key="6">
    <source>
        <dbReference type="ARBA" id="ARBA00022438"/>
    </source>
</evidence>
<dbReference type="Gene3D" id="1.10.390.10">
    <property type="entry name" value="Neutral Protease Domain 2"/>
    <property type="match status" value="1"/>
</dbReference>
<feature type="domain" description="Peptidase M1 membrane alanine aminopeptidase" evidence="14">
    <location>
        <begin position="232"/>
        <end position="445"/>
    </location>
</feature>
<evidence type="ECO:0000256" key="8">
    <source>
        <dbReference type="ARBA" id="ARBA00022723"/>
    </source>
</evidence>
<dbReference type="InterPro" id="IPR042097">
    <property type="entry name" value="Aminopeptidase_N-like_N_sf"/>
</dbReference>
<feature type="domain" description="ERAP1-like C-terminal" evidence="15">
    <location>
        <begin position="523"/>
        <end position="831"/>
    </location>
</feature>
<dbReference type="InterPro" id="IPR050344">
    <property type="entry name" value="Peptidase_M1_aminopeptidases"/>
</dbReference>
<keyword evidence="7" id="KW-0645">Protease</keyword>
<dbReference type="EMBL" id="JBHLZU010000019">
    <property type="protein sequence ID" value="MFB9906924.1"/>
    <property type="molecule type" value="Genomic_DNA"/>
</dbReference>
<dbReference type="CDD" id="cd09602">
    <property type="entry name" value="M1_APN"/>
    <property type="match status" value="1"/>
</dbReference>
<evidence type="ECO:0000256" key="3">
    <source>
        <dbReference type="ARBA" id="ARBA00010136"/>
    </source>
</evidence>
<dbReference type="EC" id="3.4.11.2" evidence="4"/>
<feature type="domain" description="Aminopeptidase N-like N-terminal" evidence="16">
    <location>
        <begin position="21"/>
        <end position="189"/>
    </location>
</feature>
<evidence type="ECO:0000313" key="18">
    <source>
        <dbReference type="Proteomes" id="UP001589693"/>
    </source>
</evidence>
<evidence type="ECO:0000259" key="15">
    <source>
        <dbReference type="Pfam" id="PF11838"/>
    </source>
</evidence>
<dbReference type="Proteomes" id="UP001589693">
    <property type="component" value="Unassembled WGS sequence"/>
</dbReference>
<evidence type="ECO:0000313" key="17">
    <source>
        <dbReference type="EMBL" id="MFB9906924.1"/>
    </source>
</evidence>
<evidence type="ECO:0000256" key="10">
    <source>
        <dbReference type="ARBA" id="ARBA00022833"/>
    </source>
</evidence>
<dbReference type="InterPro" id="IPR014782">
    <property type="entry name" value="Peptidase_M1_dom"/>
</dbReference>
<sequence>MAGNLTRDEALERSRVLTVDSYTVELDLTTGEERFSSTTVARFRSSEVGAEVFCDLADAVVREVTLNGSPIDPALYDATTGRIPLTGLAEDNELRVVADCAYSRSGQGLHHFTDPADGQVYLHSQFATADAHRVLACFDQPDLKAAFAFTVTAPAEWEVISNTAVSACEEVGGGRRWTFPATERISTYLAAVCAGPYHVVADEYSGPDGQRILLRVLCRASLAEHLDAEAIFDVTRRGFDFYQHAFEMRYPFGKYDQVFVPEFNFGAMENPGCVTFREQYVFRSKVTDADYERRATTILHEMAHMWFGDLVTMRWWDDLWLNESFATYAASLALVSATRWSGGWASFADRYKGMAYQADQAPSTHPVVADIVDITSMEVNFDAITYHKGASVLKQLVASIGLEDFLAGLRLYFQRHAWGNTTLADLLRALEEKSGRDLSEWSRLWLRTEGPNTVRPEFTVDGAGRFTSFAVVQSAPVDHPTLRPHRIAIGLYDKGERRRRVELEITGERTEVAELVGEARPDLVLLNDDDLTYAKVRLDAESLKALLSGIGEFTDPLPQAVCWTIAWDMTRDAELSARDYVSLVLSGVESVRAASVVRTLLDQVRVAAQRYTAAEVRAEAVSALADGVLGLARGAVAGGEEQLAYVQAFAAVACTPEQLDVVAGLFDGSVTLPGLGVDTDLRWSLLLRLVVHGRAGDAEIDAEFQRDSTAGGERSAAACRAAVGTAESKARAWERIVSGELSNALLRATLDGFQDVERAELLAPYTEKYFAALESVSAVWPTELTRVLARFGYPSSAVSEETVARTAAYLREAEPPWWLHRLVLESGDELERTLRAQRAGGVAVS</sequence>
<keyword evidence="9 17" id="KW-0378">Hydrolase</keyword>
<evidence type="ECO:0000256" key="4">
    <source>
        <dbReference type="ARBA" id="ARBA00012564"/>
    </source>
</evidence>
<comment type="cofactor">
    <cofactor evidence="2">
        <name>Zn(2+)</name>
        <dbReference type="ChEBI" id="CHEBI:29105"/>
    </cofactor>
</comment>
<evidence type="ECO:0000256" key="7">
    <source>
        <dbReference type="ARBA" id="ARBA00022670"/>
    </source>
</evidence>
<evidence type="ECO:0000256" key="5">
    <source>
        <dbReference type="ARBA" id="ARBA00015611"/>
    </source>
</evidence>
<proteinExistence type="inferred from homology"/>
<dbReference type="SUPFAM" id="SSF55486">
    <property type="entry name" value="Metalloproteases ('zincins'), catalytic domain"/>
    <property type="match status" value="1"/>
</dbReference>
<accession>A0ABV6A1A4</accession>
<comment type="catalytic activity">
    <reaction evidence="1">
        <text>Release of an N-terminal amino acid, Xaa-|-Yaa- from a peptide, amide or arylamide. Xaa is preferably Ala, but may be most amino acids including Pro (slow action). When a terminal hydrophobic residue is followed by a prolyl residue, the two may be released as an intact Xaa-Pro dipeptide.</text>
        <dbReference type="EC" id="3.4.11.2"/>
    </reaction>
</comment>
<gene>
    <name evidence="17" type="primary">pepN</name>
    <name evidence="17" type="ORF">ACFFQA_23560</name>
</gene>
<dbReference type="InterPro" id="IPR024571">
    <property type="entry name" value="ERAP1-like_C_dom"/>
</dbReference>
<dbReference type="Pfam" id="PF01433">
    <property type="entry name" value="Peptidase_M1"/>
    <property type="match status" value="1"/>
</dbReference>
<keyword evidence="8" id="KW-0479">Metal-binding</keyword>
<evidence type="ECO:0000256" key="11">
    <source>
        <dbReference type="ARBA" id="ARBA00023049"/>
    </source>
</evidence>
<comment type="similarity">
    <text evidence="3">Belongs to the peptidase M1 family.</text>
</comment>
<dbReference type="PANTHER" id="PTHR11533">
    <property type="entry name" value="PROTEASE M1 ZINC METALLOPROTEASE"/>
    <property type="match status" value="1"/>
</dbReference>
<dbReference type="Pfam" id="PF17900">
    <property type="entry name" value="Peptidase_M1_N"/>
    <property type="match status" value="1"/>
</dbReference>
<keyword evidence="6 17" id="KW-0031">Aminopeptidase</keyword>
<dbReference type="InterPro" id="IPR012778">
    <property type="entry name" value="Pept_M1_aminopeptidase"/>
</dbReference>
<dbReference type="NCBIfam" id="TIGR02412">
    <property type="entry name" value="pepN_strep_liv"/>
    <property type="match status" value="1"/>
</dbReference>
<dbReference type="PRINTS" id="PR00756">
    <property type="entry name" value="ALADIPTASE"/>
</dbReference>
<dbReference type="Pfam" id="PF11838">
    <property type="entry name" value="ERAP1_C"/>
    <property type="match status" value="1"/>
</dbReference>
<organism evidence="17 18">
    <name type="scientific">Allokutzneria oryzae</name>
    <dbReference type="NCBI Taxonomy" id="1378989"/>
    <lineage>
        <taxon>Bacteria</taxon>
        <taxon>Bacillati</taxon>
        <taxon>Actinomycetota</taxon>
        <taxon>Actinomycetes</taxon>
        <taxon>Pseudonocardiales</taxon>
        <taxon>Pseudonocardiaceae</taxon>
        <taxon>Allokutzneria</taxon>
    </lineage>
</organism>
<evidence type="ECO:0000256" key="2">
    <source>
        <dbReference type="ARBA" id="ARBA00001947"/>
    </source>
</evidence>
<reference evidence="17 18" key="1">
    <citation type="submission" date="2024-09" db="EMBL/GenBank/DDBJ databases">
        <authorList>
            <person name="Sun Q."/>
            <person name="Mori K."/>
        </authorList>
    </citation>
    <scope>NUCLEOTIDE SEQUENCE [LARGE SCALE GENOMIC DNA]</scope>
    <source>
        <strain evidence="17 18">TBRC 7907</strain>
    </source>
</reference>
<dbReference type="InterPro" id="IPR027268">
    <property type="entry name" value="Peptidase_M4/M1_CTD_sf"/>
</dbReference>
<evidence type="ECO:0000259" key="14">
    <source>
        <dbReference type="Pfam" id="PF01433"/>
    </source>
</evidence>
<dbReference type="PANTHER" id="PTHR11533:SF174">
    <property type="entry name" value="PUROMYCIN-SENSITIVE AMINOPEPTIDASE-RELATED"/>
    <property type="match status" value="1"/>
</dbReference>
<dbReference type="GO" id="GO:0016285">
    <property type="term" value="F:alanyl aminopeptidase activity"/>
    <property type="evidence" value="ECO:0007669"/>
    <property type="project" value="UniProtKB-EC"/>
</dbReference>
<dbReference type="Gene3D" id="2.60.40.1730">
    <property type="entry name" value="tricorn interacting facor f3 domain"/>
    <property type="match status" value="1"/>
</dbReference>
<dbReference type="InterPro" id="IPR001930">
    <property type="entry name" value="Peptidase_M1"/>
</dbReference>
<evidence type="ECO:0000256" key="12">
    <source>
        <dbReference type="ARBA" id="ARBA00029811"/>
    </source>
</evidence>
<keyword evidence="10" id="KW-0862">Zinc</keyword>
<dbReference type="InterPro" id="IPR045357">
    <property type="entry name" value="Aminopeptidase_N-like_N"/>
</dbReference>